<gene>
    <name evidence="5" type="ORF">PRZ48_006829</name>
</gene>
<dbReference type="InterPro" id="IPR036291">
    <property type="entry name" value="NAD(P)-bd_dom_sf"/>
</dbReference>
<evidence type="ECO:0000256" key="1">
    <source>
        <dbReference type="ARBA" id="ARBA00022630"/>
    </source>
</evidence>
<dbReference type="PRINTS" id="PR00469">
    <property type="entry name" value="PNDRDTASEII"/>
</dbReference>
<keyword evidence="3" id="KW-0560">Oxidoreductase</keyword>
<accession>A0ABR0EJ00</accession>
<evidence type="ECO:0000313" key="5">
    <source>
        <dbReference type="EMBL" id="KAK4501023.1"/>
    </source>
</evidence>
<evidence type="ECO:0008006" key="7">
    <source>
        <dbReference type="Google" id="ProtNLM"/>
    </source>
</evidence>
<dbReference type="EMBL" id="JAXOVC010000005">
    <property type="protein sequence ID" value="KAK4501023.1"/>
    <property type="molecule type" value="Genomic_DNA"/>
</dbReference>
<organism evidence="5 6">
    <name type="scientific">Zasmidium cellare</name>
    <name type="common">Wine cellar mold</name>
    <name type="synonym">Racodium cellare</name>
    <dbReference type="NCBI Taxonomy" id="395010"/>
    <lineage>
        <taxon>Eukaryota</taxon>
        <taxon>Fungi</taxon>
        <taxon>Dikarya</taxon>
        <taxon>Ascomycota</taxon>
        <taxon>Pezizomycotina</taxon>
        <taxon>Dothideomycetes</taxon>
        <taxon>Dothideomycetidae</taxon>
        <taxon>Mycosphaerellales</taxon>
        <taxon>Mycosphaerellaceae</taxon>
        <taxon>Zasmidium</taxon>
    </lineage>
</organism>
<proteinExistence type="predicted"/>
<evidence type="ECO:0000256" key="4">
    <source>
        <dbReference type="SAM" id="Phobius"/>
    </source>
</evidence>
<keyword evidence="4" id="KW-0812">Transmembrane</keyword>
<name>A0ABR0EJ00_ZASCE</name>
<comment type="caution">
    <text evidence="5">The sequence shown here is derived from an EMBL/GenBank/DDBJ whole genome shotgun (WGS) entry which is preliminary data.</text>
</comment>
<dbReference type="InterPro" id="IPR050346">
    <property type="entry name" value="FMO-like"/>
</dbReference>
<keyword evidence="2" id="KW-0274">FAD</keyword>
<dbReference type="PANTHER" id="PTHR23023">
    <property type="entry name" value="DIMETHYLANILINE MONOOXYGENASE"/>
    <property type="match status" value="1"/>
</dbReference>
<dbReference type="SUPFAM" id="SSF51735">
    <property type="entry name" value="NAD(P)-binding Rossmann-fold domains"/>
    <property type="match status" value="1"/>
</dbReference>
<dbReference type="InterPro" id="IPR036188">
    <property type="entry name" value="FAD/NAD-bd_sf"/>
</dbReference>
<evidence type="ECO:0000313" key="6">
    <source>
        <dbReference type="Proteomes" id="UP001305779"/>
    </source>
</evidence>
<feature type="transmembrane region" description="Helical" evidence="4">
    <location>
        <begin position="441"/>
        <end position="465"/>
    </location>
</feature>
<evidence type="ECO:0000256" key="2">
    <source>
        <dbReference type="ARBA" id="ARBA00022827"/>
    </source>
</evidence>
<keyword evidence="4" id="KW-1133">Transmembrane helix</keyword>
<keyword evidence="6" id="KW-1185">Reference proteome</keyword>
<reference evidence="5 6" key="1">
    <citation type="journal article" date="2023" name="G3 (Bethesda)">
        <title>A chromosome-level genome assembly of Zasmidium syzygii isolated from banana leaves.</title>
        <authorList>
            <person name="van Westerhoven A.C."/>
            <person name="Mehrabi R."/>
            <person name="Talebi R."/>
            <person name="Steentjes M.B.F."/>
            <person name="Corcolon B."/>
            <person name="Chong P.A."/>
            <person name="Kema G.H.J."/>
            <person name="Seidl M.F."/>
        </authorList>
    </citation>
    <scope>NUCLEOTIDE SEQUENCE [LARGE SCALE GENOMIC DNA]</scope>
    <source>
        <strain evidence="5 6">P124</strain>
    </source>
</reference>
<evidence type="ECO:0000256" key="3">
    <source>
        <dbReference type="ARBA" id="ARBA00023002"/>
    </source>
</evidence>
<dbReference type="SUPFAM" id="SSF51905">
    <property type="entry name" value="FAD/NAD(P)-binding domain"/>
    <property type="match status" value="1"/>
</dbReference>
<dbReference type="Gene3D" id="3.50.50.60">
    <property type="entry name" value="FAD/NAD(P)-binding domain"/>
    <property type="match status" value="1"/>
</dbReference>
<keyword evidence="1" id="KW-0285">Flavoprotein</keyword>
<keyword evidence="4" id="KW-0472">Membrane</keyword>
<feature type="transmembrane region" description="Helical" evidence="4">
    <location>
        <begin position="249"/>
        <end position="265"/>
    </location>
</feature>
<sequence>MIPFQDQMFLRKLSFGSLVELSEQQGLGADSIRPRIAIIGAGITGIATACHILDAGFECHIFEAGDKEAVGGIWTKVNETSSLQIHSQFYRFHDAVEWESDYPKRKEILGQVMRLWDRYDLARRTTFGCKVTNTYQEEDGKWVINDTANGYYDGLVAAVGTCGDVYAPTIANQQAFKGQVIHSSELDVKAVKGKNVLVVGGGASAVEALEFACDNGASSVKVLARSERWFIPRHPMLNACLAGTIGDRYGILACILGFFLRLIFYREFWDMAPPMNGKDDLYSGTPIVNSRVFELMRQGRASWVRGDILNFTRKGIRFSRRKGGAKEGSLGEERIEKGDICILATGYRRPSLNFLPKGKATSKYQPPNWFLQVFPTENPTVCATNCTWKDGIGSVGGAHIGIYTRFLLVFLLDPRTAPSETIMKAWVDLVHILKRPYPGGALAFVTSAELFGWFLIVMLVQPALWPWIGFIWNGPGPDPNPKESQKLRLGPTQVEIALEQKQ</sequence>
<dbReference type="Pfam" id="PF13738">
    <property type="entry name" value="Pyr_redox_3"/>
    <property type="match status" value="1"/>
</dbReference>
<dbReference type="Proteomes" id="UP001305779">
    <property type="component" value="Unassembled WGS sequence"/>
</dbReference>
<protein>
    <recommendedName>
        <fullName evidence="7">Flavin-containing monooxygenase</fullName>
    </recommendedName>
</protein>